<dbReference type="InterPro" id="IPR032675">
    <property type="entry name" value="LRR_dom_sf"/>
</dbReference>
<dbReference type="InterPro" id="IPR001611">
    <property type="entry name" value="Leu-rich_rpt"/>
</dbReference>
<evidence type="ECO:0000256" key="12">
    <source>
        <dbReference type="SAM" id="Phobius"/>
    </source>
</evidence>
<accession>A0A0D9XT95</accession>
<dbReference type="SMART" id="SM00369">
    <property type="entry name" value="LRR_TYP"/>
    <property type="match status" value="5"/>
</dbReference>
<sequence length="532" mass="59423">MTEEHFTSLTNLKSIRLSGNSLKIVFDPEWLPPFRLTNADFSACQLGPLFPAWLQSQGDIDTLDISSTGIDDILPDWFCTTFSKSTNLNIENNRIKGKLPANMETMSVVYLNMNSNQFSGGIPQLPRYISEMDISNNSLSGSLPENIGAPSLEHLKLSFNNFKGHIPVSICELDLSALSLDHNNFEGELPQCLRVSELITLSNNKFSGMFPSFFQASNSHEVMDLSRNKFTGILPMWFGDLTELQFLRLSYNMFSGNIPPNIGNLSDLSVLDIAGNSFSGALPLSLINLTAMTTKCTSRQAINTWSWVGYLNLPVVTKHQERYYGYRDLSLETSIDLSSNQLSGVIPEWIVSLDALNNLNLSFNYLSGKIPEKLGIIKSLESLDLSRNKLSGEIPSSLSNLTALSYLDLSYNNITGVIPSGSQLDSLYSENPNIYSGNGGLCGRPLQKNCSSDHTSQQGDLRINNHQDHELEPFHFGLVLGFILGLWTIFCTLLFKKSWRVAYFHLYDMLYDKAYVLVTVSWARFTRKTDAN</sequence>
<dbReference type="PRINTS" id="PR00019">
    <property type="entry name" value="LEURICHRPT"/>
</dbReference>
<dbReference type="eggNOG" id="KOG0619">
    <property type="taxonomic scope" value="Eukaryota"/>
</dbReference>
<evidence type="ECO:0000256" key="4">
    <source>
        <dbReference type="ARBA" id="ARBA00022614"/>
    </source>
</evidence>
<keyword evidence="5 12" id="KW-0812">Transmembrane</keyword>
<dbReference type="InterPro" id="IPR046956">
    <property type="entry name" value="RLP23-like"/>
</dbReference>
<proteinExistence type="inferred from homology"/>
<evidence type="ECO:0000256" key="5">
    <source>
        <dbReference type="ARBA" id="ARBA00022692"/>
    </source>
</evidence>
<keyword evidence="10" id="KW-0675">Receptor</keyword>
<evidence type="ECO:0000256" key="7">
    <source>
        <dbReference type="ARBA" id="ARBA00022737"/>
    </source>
</evidence>
<dbReference type="EnsemblPlants" id="LPERR11G13800.1">
    <property type="protein sequence ID" value="LPERR11G13800.1"/>
    <property type="gene ID" value="LPERR11G13800"/>
</dbReference>
<name>A0A0D9XT95_9ORYZ</name>
<reference evidence="13" key="3">
    <citation type="submission" date="2015-04" db="UniProtKB">
        <authorList>
            <consortium name="EnsemblPlants"/>
        </authorList>
    </citation>
    <scope>IDENTIFICATION</scope>
</reference>
<evidence type="ECO:0000256" key="1">
    <source>
        <dbReference type="ARBA" id="ARBA00004251"/>
    </source>
</evidence>
<keyword evidence="8 12" id="KW-1133">Transmembrane helix</keyword>
<dbReference type="PROSITE" id="PS51450">
    <property type="entry name" value="LRR"/>
    <property type="match status" value="1"/>
</dbReference>
<dbReference type="HOGENOM" id="CLU_000288_18_3_1"/>
<evidence type="ECO:0000256" key="8">
    <source>
        <dbReference type="ARBA" id="ARBA00022989"/>
    </source>
</evidence>
<dbReference type="Pfam" id="PF13855">
    <property type="entry name" value="LRR_8"/>
    <property type="match status" value="1"/>
</dbReference>
<comment type="similarity">
    <text evidence="2">Belongs to the RLP family.</text>
</comment>
<evidence type="ECO:0000313" key="14">
    <source>
        <dbReference type="Proteomes" id="UP000032180"/>
    </source>
</evidence>
<evidence type="ECO:0000256" key="9">
    <source>
        <dbReference type="ARBA" id="ARBA00023136"/>
    </source>
</evidence>
<dbReference type="PANTHER" id="PTHR48063:SF90">
    <property type="entry name" value="OS11G0565920 PROTEIN"/>
    <property type="match status" value="1"/>
</dbReference>
<dbReference type="SUPFAM" id="SSF52058">
    <property type="entry name" value="L domain-like"/>
    <property type="match status" value="2"/>
</dbReference>
<evidence type="ECO:0000256" key="2">
    <source>
        <dbReference type="ARBA" id="ARBA00009592"/>
    </source>
</evidence>
<dbReference type="Gramene" id="LPERR11G13800.1">
    <property type="protein sequence ID" value="LPERR11G13800.1"/>
    <property type="gene ID" value="LPERR11G13800"/>
</dbReference>
<dbReference type="InterPro" id="IPR003591">
    <property type="entry name" value="Leu-rich_rpt_typical-subtyp"/>
</dbReference>
<organism evidence="13 14">
    <name type="scientific">Leersia perrieri</name>
    <dbReference type="NCBI Taxonomy" id="77586"/>
    <lineage>
        <taxon>Eukaryota</taxon>
        <taxon>Viridiplantae</taxon>
        <taxon>Streptophyta</taxon>
        <taxon>Embryophyta</taxon>
        <taxon>Tracheophyta</taxon>
        <taxon>Spermatophyta</taxon>
        <taxon>Magnoliopsida</taxon>
        <taxon>Liliopsida</taxon>
        <taxon>Poales</taxon>
        <taxon>Poaceae</taxon>
        <taxon>BOP clade</taxon>
        <taxon>Oryzoideae</taxon>
        <taxon>Oryzeae</taxon>
        <taxon>Oryzinae</taxon>
        <taxon>Leersia</taxon>
    </lineage>
</organism>
<evidence type="ECO:0008006" key="15">
    <source>
        <dbReference type="Google" id="ProtNLM"/>
    </source>
</evidence>
<dbReference type="Proteomes" id="UP000032180">
    <property type="component" value="Chromosome 11"/>
</dbReference>
<keyword evidence="11" id="KW-0325">Glycoprotein</keyword>
<evidence type="ECO:0000256" key="3">
    <source>
        <dbReference type="ARBA" id="ARBA00022475"/>
    </source>
</evidence>
<protein>
    <recommendedName>
        <fullName evidence="15">Leucine-rich repeat-containing N-terminal plant-type domain-containing protein</fullName>
    </recommendedName>
</protein>
<dbReference type="AlphaFoldDB" id="A0A0D9XT95"/>
<dbReference type="STRING" id="77586.A0A0D9XT95"/>
<keyword evidence="4" id="KW-0433">Leucine-rich repeat</keyword>
<dbReference type="Gene3D" id="3.80.10.10">
    <property type="entry name" value="Ribonuclease Inhibitor"/>
    <property type="match status" value="1"/>
</dbReference>
<dbReference type="FunFam" id="3.80.10.10:FF:001347">
    <property type="entry name" value="LRR receptor-like serine/threonine-protein kinase GSO2"/>
    <property type="match status" value="1"/>
</dbReference>
<keyword evidence="3" id="KW-1003">Cell membrane</keyword>
<dbReference type="Pfam" id="PF00560">
    <property type="entry name" value="LRR_1"/>
    <property type="match status" value="4"/>
</dbReference>
<reference evidence="14" key="2">
    <citation type="submission" date="2013-12" db="EMBL/GenBank/DDBJ databases">
        <authorList>
            <person name="Yu Y."/>
            <person name="Lee S."/>
            <person name="de Baynast K."/>
            <person name="Wissotski M."/>
            <person name="Liu L."/>
            <person name="Talag J."/>
            <person name="Goicoechea J."/>
            <person name="Angelova A."/>
            <person name="Jetty R."/>
            <person name="Kudrna D."/>
            <person name="Golser W."/>
            <person name="Rivera L."/>
            <person name="Zhang J."/>
            <person name="Wing R."/>
        </authorList>
    </citation>
    <scope>NUCLEOTIDE SEQUENCE</scope>
</reference>
<comment type="subcellular location">
    <subcellularLocation>
        <location evidence="1">Cell membrane</location>
        <topology evidence="1">Single-pass type I membrane protein</topology>
    </subcellularLocation>
</comment>
<evidence type="ECO:0000256" key="11">
    <source>
        <dbReference type="ARBA" id="ARBA00023180"/>
    </source>
</evidence>
<keyword evidence="9 12" id="KW-0472">Membrane</keyword>
<evidence type="ECO:0000256" key="10">
    <source>
        <dbReference type="ARBA" id="ARBA00023170"/>
    </source>
</evidence>
<dbReference type="PANTHER" id="PTHR48063">
    <property type="entry name" value="LRR RECEPTOR-LIKE KINASE"/>
    <property type="match status" value="1"/>
</dbReference>
<reference evidence="13 14" key="1">
    <citation type="submission" date="2012-08" db="EMBL/GenBank/DDBJ databases">
        <title>Oryza genome evolution.</title>
        <authorList>
            <person name="Wing R.A."/>
        </authorList>
    </citation>
    <scope>NUCLEOTIDE SEQUENCE</scope>
</reference>
<keyword evidence="6" id="KW-0732">Signal</keyword>
<dbReference type="InterPro" id="IPR025875">
    <property type="entry name" value="Leu-rich_rpt_4"/>
</dbReference>
<keyword evidence="7" id="KW-0677">Repeat</keyword>
<evidence type="ECO:0000313" key="13">
    <source>
        <dbReference type="EnsemblPlants" id="LPERR11G13800.1"/>
    </source>
</evidence>
<dbReference type="GO" id="GO:0005886">
    <property type="term" value="C:plasma membrane"/>
    <property type="evidence" value="ECO:0007669"/>
    <property type="project" value="UniProtKB-SubCell"/>
</dbReference>
<evidence type="ECO:0000256" key="6">
    <source>
        <dbReference type="ARBA" id="ARBA00022729"/>
    </source>
</evidence>
<feature type="transmembrane region" description="Helical" evidence="12">
    <location>
        <begin position="474"/>
        <end position="495"/>
    </location>
</feature>
<keyword evidence="14" id="KW-1185">Reference proteome</keyword>
<dbReference type="FunFam" id="3.80.10.10:FF:000213">
    <property type="entry name" value="Tyrosine-sulfated glycopeptide receptor 1"/>
    <property type="match status" value="1"/>
</dbReference>
<dbReference type="Pfam" id="PF12799">
    <property type="entry name" value="LRR_4"/>
    <property type="match status" value="1"/>
</dbReference>